<reference evidence="13 14" key="1">
    <citation type="journal article" date="2020" name="Genome Biol. Evol.">
        <title>Comparative Genomics Underlines Multiple Roles of Profftella, an Obligate Symbiont of Psyllids: Providing Toxins, Vitamins, and Carotenoids.</title>
        <authorList>
            <person name="Nakabachi A."/>
            <person name="Piel J."/>
            <person name="Malenovsky I."/>
            <person name="Hirose Y."/>
        </authorList>
    </citation>
    <scope>NUCLEOTIDE SEQUENCE [LARGE SCALE GENOMIC DNA]</scope>
    <source>
        <strain evidence="13 14">Dco</strain>
    </source>
</reference>
<dbReference type="RefSeq" id="WP_201329837.1">
    <property type="nucleotide sequence ID" value="NZ_AP023215.1"/>
</dbReference>
<dbReference type="InterPro" id="IPR036291">
    <property type="entry name" value="NAD(P)-bd_dom_sf"/>
</dbReference>
<feature type="binding site" evidence="7 9">
    <location>
        <position position="95"/>
    </location>
    <ligand>
        <name>substrate</name>
    </ligand>
</feature>
<keyword evidence="14" id="KW-1185">Reference proteome</keyword>
<dbReference type="FunFam" id="3.40.50.720:FF:000010">
    <property type="entry name" value="Malate dehydrogenase"/>
    <property type="match status" value="1"/>
</dbReference>
<evidence type="ECO:0000256" key="1">
    <source>
        <dbReference type="ARBA" id="ARBA00003966"/>
    </source>
</evidence>
<dbReference type="SUPFAM" id="SSF51735">
    <property type="entry name" value="NAD(P)-binding Rossmann-fold domains"/>
    <property type="match status" value="1"/>
</dbReference>
<dbReference type="NCBIfam" id="NF003916">
    <property type="entry name" value="PRK05442.1"/>
    <property type="match status" value="1"/>
</dbReference>
<dbReference type="SUPFAM" id="SSF56327">
    <property type="entry name" value="LDH C-terminal domain-like"/>
    <property type="match status" value="1"/>
</dbReference>
<evidence type="ECO:0000256" key="4">
    <source>
        <dbReference type="ARBA" id="ARBA00022532"/>
    </source>
</evidence>
<dbReference type="InterPro" id="IPR001236">
    <property type="entry name" value="Lactate/malate_DH_N"/>
</dbReference>
<dbReference type="Proteomes" id="UP000595708">
    <property type="component" value="Chromosome"/>
</dbReference>
<accession>A0A7R6VZP8</accession>
<comment type="similarity">
    <text evidence="2 7">Belongs to the LDH/MDH superfamily. MDH type 2 family.</text>
</comment>
<keyword evidence="5 7" id="KW-0560">Oxidoreductase</keyword>
<dbReference type="AlphaFoldDB" id="A0A7R6VZP8"/>
<feature type="binding site" evidence="7 10">
    <location>
        <position position="108"/>
    </location>
    <ligand>
        <name>NAD(+)</name>
        <dbReference type="ChEBI" id="CHEBI:57540"/>
    </ligand>
</feature>
<evidence type="ECO:0000256" key="3">
    <source>
        <dbReference type="ARBA" id="ARBA00012995"/>
    </source>
</evidence>
<sequence>MLKKPVRISITGAAGQIGYSIIFRIANGDLLGKDQPIILQLLEASNKKSQKAIKGVIMEIEDCVFPLLMDVSAHKNPITAFKDANIAILIGSLPRGSNMKRSELLAINSPIFIEQGKALNSVASRDVKVLVVGNPVNTNTYITMKSAPDLSYKNFTAMLRLDHNRAIAKLASKLNEPVSSIKKVFVWGNHSLSMYADYRYATVNGVLIKNIINNNSYWNKNVFLPAISRRGEEIISIRGVSSAASAASAAIDHIKDWIFGTNNWVTMGIPSDGSYNIPKDIIFGFPVKTKNSKYKIIQDLKIDKFSQKKINLSIEELKNEICGINHLMR</sequence>
<evidence type="ECO:0000259" key="11">
    <source>
        <dbReference type="Pfam" id="PF00056"/>
    </source>
</evidence>
<comment type="catalytic activity">
    <reaction evidence="7">
        <text>(S)-malate + NAD(+) = oxaloacetate + NADH + H(+)</text>
        <dbReference type="Rhea" id="RHEA:21432"/>
        <dbReference type="ChEBI" id="CHEBI:15378"/>
        <dbReference type="ChEBI" id="CHEBI:15589"/>
        <dbReference type="ChEBI" id="CHEBI:16452"/>
        <dbReference type="ChEBI" id="CHEBI:57540"/>
        <dbReference type="ChEBI" id="CHEBI:57945"/>
        <dbReference type="EC" id="1.1.1.37"/>
    </reaction>
</comment>
<dbReference type="InterPro" id="IPR001557">
    <property type="entry name" value="L-lactate/malate_DH"/>
</dbReference>
<feature type="binding site" evidence="7 10">
    <location>
        <begin position="12"/>
        <end position="18"/>
    </location>
    <ligand>
        <name>NAD(+)</name>
        <dbReference type="ChEBI" id="CHEBI:57540"/>
    </ligand>
</feature>
<dbReference type="InterPro" id="IPR015955">
    <property type="entry name" value="Lactate_DH/Glyco_Ohase_4_C"/>
</dbReference>
<feature type="binding site" evidence="7">
    <location>
        <position position="115"/>
    </location>
    <ligand>
        <name>NAD(+)</name>
        <dbReference type="ChEBI" id="CHEBI:57540"/>
    </ligand>
</feature>
<gene>
    <name evidence="13" type="primary">mdH</name>
    <name evidence="7" type="synonym">mdh</name>
    <name evidence="13" type="ORF">PADco_0740</name>
</gene>
<dbReference type="InterPro" id="IPR022383">
    <property type="entry name" value="Lactate/malate_DH_C"/>
</dbReference>
<keyword evidence="4 7" id="KW-0816">Tricarboxylic acid cycle</keyword>
<dbReference type="KEGG" id="parm:PADco_0740"/>
<evidence type="ECO:0000256" key="2">
    <source>
        <dbReference type="ARBA" id="ARBA00009613"/>
    </source>
</evidence>
<keyword evidence="6 7" id="KW-0520">NAD</keyword>
<evidence type="ECO:0000256" key="7">
    <source>
        <dbReference type="HAMAP-Rule" id="MF_01517"/>
    </source>
</evidence>
<evidence type="ECO:0000313" key="13">
    <source>
        <dbReference type="EMBL" id="BCG49494.1"/>
    </source>
</evidence>
<feature type="active site" description="Proton acceptor" evidence="7 8">
    <location>
        <position position="190"/>
    </location>
</feature>
<dbReference type="HAMAP" id="MF_01517">
    <property type="entry name" value="Malate_dehydrog_2"/>
    <property type="match status" value="1"/>
</dbReference>
<dbReference type="GO" id="GO:0006099">
    <property type="term" value="P:tricarboxylic acid cycle"/>
    <property type="evidence" value="ECO:0007669"/>
    <property type="project" value="UniProtKB-UniRule"/>
</dbReference>
<evidence type="ECO:0000256" key="6">
    <source>
        <dbReference type="ARBA" id="ARBA00023027"/>
    </source>
</evidence>
<dbReference type="PIRSF" id="PIRSF000102">
    <property type="entry name" value="Lac_mal_DH"/>
    <property type="match status" value="1"/>
</dbReference>
<dbReference type="PANTHER" id="PTHR23382">
    <property type="entry name" value="MALATE DEHYDROGENASE"/>
    <property type="match status" value="1"/>
</dbReference>
<organism evidence="13 14">
    <name type="scientific">Candidatus Profftella armatura</name>
    <name type="common">Diaphorina cf. continua</name>
    <dbReference type="NCBI Taxonomy" id="2661583"/>
    <lineage>
        <taxon>Bacteria</taxon>
        <taxon>Pseudomonadati</taxon>
        <taxon>Pseudomonadota</taxon>
        <taxon>Betaproteobacteria</taxon>
        <taxon>Candidatus Profftella</taxon>
    </lineage>
</organism>
<proteinExistence type="inferred from homology"/>
<dbReference type="NCBIfam" id="TIGR01759">
    <property type="entry name" value="MalateDH-SF1"/>
    <property type="match status" value="1"/>
</dbReference>
<dbReference type="InterPro" id="IPR010945">
    <property type="entry name" value="Malate_DH_type2"/>
</dbReference>
<dbReference type="GO" id="GO:0006108">
    <property type="term" value="P:malate metabolic process"/>
    <property type="evidence" value="ECO:0007669"/>
    <property type="project" value="InterPro"/>
</dbReference>
<evidence type="ECO:0000313" key="14">
    <source>
        <dbReference type="Proteomes" id="UP000595708"/>
    </source>
</evidence>
<evidence type="ECO:0000256" key="8">
    <source>
        <dbReference type="PIRSR" id="PIRSR000102-1"/>
    </source>
</evidence>
<feature type="binding site" evidence="7 9">
    <location>
        <position position="134"/>
    </location>
    <ligand>
        <name>substrate</name>
    </ligand>
</feature>
<evidence type="ECO:0000259" key="12">
    <source>
        <dbReference type="Pfam" id="PF02866"/>
    </source>
</evidence>
<feature type="domain" description="Lactate/malate dehydrogenase C-terminal" evidence="12">
    <location>
        <begin position="160"/>
        <end position="321"/>
    </location>
</feature>
<dbReference type="Gene3D" id="3.40.50.720">
    <property type="entry name" value="NAD(P)-binding Rossmann-like Domain"/>
    <property type="match status" value="1"/>
</dbReference>
<protein>
    <recommendedName>
        <fullName evidence="3 7">Malate dehydrogenase</fullName>
        <ecNumber evidence="3 7">1.1.1.37</ecNumber>
    </recommendedName>
</protein>
<feature type="binding site" evidence="7 9">
    <location>
        <position position="101"/>
    </location>
    <ligand>
        <name>substrate</name>
    </ligand>
</feature>
<feature type="binding site" evidence="7 9">
    <location>
        <position position="165"/>
    </location>
    <ligand>
        <name>substrate</name>
    </ligand>
</feature>
<feature type="binding site" evidence="7 10">
    <location>
        <begin position="132"/>
        <end position="134"/>
    </location>
    <ligand>
        <name>NAD(+)</name>
        <dbReference type="ChEBI" id="CHEBI:57540"/>
    </ligand>
</feature>
<evidence type="ECO:0000256" key="5">
    <source>
        <dbReference type="ARBA" id="ARBA00023002"/>
    </source>
</evidence>
<feature type="domain" description="Lactate/malate dehydrogenase N-terminal" evidence="11">
    <location>
        <begin position="6"/>
        <end position="155"/>
    </location>
</feature>
<evidence type="ECO:0000256" key="10">
    <source>
        <dbReference type="PIRSR" id="PIRSR000102-3"/>
    </source>
</evidence>
<dbReference type="EC" id="1.1.1.37" evidence="3 7"/>
<dbReference type="FunFam" id="3.90.110.10:FF:000002">
    <property type="entry name" value="Malate dehydrogenase"/>
    <property type="match status" value="1"/>
</dbReference>
<dbReference type="Pfam" id="PF02866">
    <property type="entry name" value="Ldh_1_C"/>
    <property type="match status" value="1"/>
</dbReference>
<name>A0A7R6VZP8_9PROT</name>
<evidence type="ECO:0000256" key="9">
    <source>
        <dbReference type="PIRSR" id="PIRSR000102-2"/>
    </source>
</evidence>
<dbReference type="Pfam" id="PF00056">
    <property type="entry name" value="Ldh_1_N"/>
    <property type="match status" value="1"/>
</dbReference>
<dbReference type="GO" id="GO:0030060">
    <property type="term" value="F:L-malate dehydrogenase (NAD+) activity"/>
    <property type="evidence" value="ECO:0007669"/>
    <property type="project" value="UniProtKB-UniRule"/>
</dbReference>
<comment type="function">
    <text evidence="1 7">Catalyzes the reversible oxidation of malate to oxaloacetate.</text>
</comment>
<dbReference type="Gene3D" id="3.90.110.10">
    <property type="entry name" value="Lactate dehydrogenase/glycoside hydrolase, family 4, C-terminal"/>
    <property type="match status" value="1"/>
</dbReference>
<dbReference type="EMBL" id="AP023215">
    <property type="protein sequence ID" value="BCG49494.1"/>
    <property type="molecule type" value="Genomic_DNA"/>
</dbReference>